<sequence length="123" mass="13039">MVIVRAMEHTVMDLAGWLAPSKPSRVKAPPPAPDRPLKGERIVILGAPRNGPLACRLAGAGAGIMAAVGASTTRLVIRDEQPFGRFVTAHDQYRRAIALRGEGATIAICTEVEIIGELFTGEV</sequence>
<gene>
    <name evidence="1" type="ORF">COA07_11020</name>
</gene>
<reference evidence="1 2" key="1">
    <citation type="submission" date="2017-09" db="EMBL/GenBank/DDBJ databases">
        <title>Sphingomonas adhaesiva DSM 7418, whole genome shotgun sequence.</title>
        <authorList>
            <person name="Feng G."/>
            <person name="Zhu H."/>
        </authorList>
    </citation>
    <scope>NUCLEOTIDE SEQUENCE [LARGE SCALE GENOMIC DNA]</scope>
    <source>
        <strain evidence="1 2">DSM 7418</strain>
    </source>
</reference>
<accession>A0A2A4I944</accession>
<organism evidence="1 2">
    <name type="scientific">Sphingomonas adhaesiva</name>
    <dbReference type="NCBI Taxonomy" id="28212"/>
    <lineage>
        <taxon>Bacteria</taxon>
        <taxon>Pseudomonadati</taxon>
        <taxon>Pseudomonadota</taxon>
        <taxon>Alphaproteobacteria</taxon>
        <taxon>Sphingomonadales</taxon>
        <taxon>Sphingomonadaceae</taxon>
        <taxon>Sphingomonas</taxon>
    </lineage>
</organism>
<keyword evidence="2" id="KW-1185">Reference proteome</keyword>
<dbReference type="AlphaFoldDB" id="A0A2A4I944"/>
<name>A0A2A4I944_9SPHN</name>
<comment type="caution">
    <text evidence="1">The sequence shown here is derived from an EMBL/GenBank/DDBJ whole genome shotgun (WGS) entry which is preliminary data.</text>
</comment>
<dbReference type="EMBL" id="NWVC01000004">
    <property type="protein sequence ID" value="PCG14303.1"/>
    <property type="molecule type" value="Genomic_DNA"/>
</dbReference>
<dbReference type="Proteomes" id="UP000218323">
    <property type="component" value="Unassembled WGS sequence"/>
</dbReference>
<evidence type="ECO:0000313" key="1">
    <source>
        <dbReference type="EMBL" id="PCG14303.1"/>
    </source>
</evidence>
<proteinExistence type="predicted"/>
<protein>
    <submittedName>
        <fullName evidence="1">Uncharacterized protein</fullName>
    </submittedName>
</protein>
<evidence type="ECO:0000313" key="2">
    <source>
        <dbReference type="Proteomes" id="UP000218323"/>
    </source>
</evidence>